<dbReference type="CDD" id="cd07012">
    <property type="entry name" value="PBP2_Bug_TTT"/>
    <property type="match status" value="1"/>
</dbReference>
<reference evidence="3 4" key="1">
    <citation type="submission" date="2017-02" db="EMBL/GenBank/DDBJ databases">
        <title>The new phylogeny of genus Mycobacterium.</title>
        <authorList>
            <person name="Tortoli E."/>
            <person name="Trovato A."/>
            <person name="Cirillo D.M."/>
        </authorList>
    </citation>
    <scope>NUCLEOTIDE SEQUENCE [LARGE SCALE GENOMIC DNA]</scope>
    <source>
        <strain evidence="3 4">DSM 45578</strain>
    </source>
</reference>
<keyword evidence="2" id="KW-0732">Signal</keyword>
<evidence type="ECO:0000256" key="2">
    <source>
        <dbReference type="SAM" id="SignalP"/>
    </source>
</evidence>
<dbReference type="Proteomes" id="UP000192366">
    <property type="component" value="Unassembled WGS sequence"/>
</dbReference>
<dbReference type="PANTHER" id="PTHR42928">
    <property type="entry name" value="TRICARBOXYLATE-BINDING PROTEIN"/>
    <property type="match status" value="1"/>
</dbReference>
<dbReference type="PANTHER" id="PTHR42928:SF1">
    <property type="entry name" value="BLR4371 PROTEIN"/>
    <property type="match status" value="1"/>
</dbReference>
<dbReference type="STRING" id="564198.BST17_14460"/>
<dbReference type="Pfam" id="PF03401">
    <property type="entry name" value="TctC"/>
    <property type="match status" value="1"/>
</dbReference>
<organism evidence="3 4">
    <name type="scientific">Mycolicibacterium bacteremicum</name>
    <name type="common">Mycobacterium bacteremicum</name>
    <dbReference type="NCBI Taxonomy" id="564198"/>
    <lineage>
        <taxon>Bacteria</taxon>
        <taxon>Bacillati</taxon>
        <taxon>Actinomycetota</taxon>
        <taxon>Actinomycetes</taxon>
        <taxon>Mycobacteriales</taxon>
        <taxon>Mycobacteriaceae</taxon>
        <taxon>Mycolicibacterium</taxon>
    </lineage>
</organism>
<dbReference type="SUPFAM" id="SSF53850">
    <property type="entry name" value="Periplasmic binding protein-like II"/>
    <property type="match status" value="1"/>
</dbReference>
<accession>A0A1W9YWP8</accession>
<dbReference type="EMBL" id="MVHJ01000010">
    <property type="protein sequence ID" value="ORA04475.1"/>
    <property type="molecule type" value="Genomic_DNA"/>
</dbReference>
<dbReference type="Gene3D" id="3.40.190.150">
    <property type="entry name" value="Bordetella uptake gene, domain 1"/>
    <property type="match status" value="1"/>
</dbReference>
<comment type="caution">
    <text evidence="3">The sequence shown here is derived from an EMBL/GenBank/DDBJ whole genome shotgun (WGS) entry which is preliminary data.</text>
</comment>
<dbReference type="AlphaFoldDB" id="A0A1W9YWP8"/>
<name>A0A1W9YWP8_MYCBA</name>
<feature type="signal peptide" evidence="2">
    <location>
        <begin position="1"/>
        <end position="20"/>
    </location>
</feature>
<dbReference type="Gene3D" id="3.40.190.10">
    <property type="entry name" value="Periplasmic binding protein-like II"/>
    <property type="match status" value="1"/>
</dbReference>
<keyword evidence="4" id="KW-1185">Reference proteome</keyword>
<sequence length="326" mass="34778">MRLRIALAAVASAVALVVPACSGGATNAGSAEDYPSETLDWTIAFGPGGGNDLMARKLVQIIQEDGLYPEDIAVENREGGSGATGWGYLLSQKGNPYNVSTTSGSFLTTPLQADPGWTYASFTHVGLLATDDALLLVNGGSGIETFEDWVSYAKSKGTVVVGGIGTVNVDFILSSLIAEHAGYDIEYVPYNEEGQVQTSLLSGAIDAMISNPGSILGQVESGDMQPVLFTGNERLAALPDVPTGAEKGMADLPSMPRGLILPPEVPDYAKDWWIDTMKQVVETEQWKSFLADNYLTEEVKWGDDFTSYLEETTAEFEQTLKEQGAL</sequence>
<evidence type="ECO:0000256" key="1">
    <source>
        <dbReference type="ARBA" id="ARBA00006987"/>
    </source>
</evidence>
<evidence type="ECO:0000313" key="3">
    <source>
        <dbReference type="EMBL" id="ORA04475.1"/>
    </source>
</evidence>
<protein>
    <submittedName>
        <fullName evidence="3">Transporter</fullName>
    </submittedName>
</protein>
<proteinExistence type="inferred from homology"/>
<dbReference type="InterPro" id="IPR005064">
    <property type="entry name" value="BUG"/>
</dbReference>
<comment type="similarity">
    <text evidence="1">Belongs to the UPF0065 (bug) family.</text>
</comment>
<dbReference type="RefSeq" id="WP_083059183.1">
    <property type="nucleotide sequence ID" value="NZ_JACKVM010000008.1"/>
</dbReference>
<dbReference type="OrthoDB" id="8627412at2"/>
<feature type="chain" id="PRO_5039102066" evidence="2">
    <location>
        <begin position="21"/>
        <end position="326"/>
    </location>
</feature>
<dbReference type="InterPro" id="IPR042100">
    <property type="entry name" value="Bug_dom1"/>
</dbReference>
<gene>
    <name evidence="3" type="ORF">BST17_14460</name>
</gene>
<dbReference type="PIRSF" id="PIRSF017082">
    <property type="entry name" value="YflP"/>
    <property type="match status" value="1"/>
</dbReference>
<evidence type="ECO:0000313" key="4">
    <source>
        <dbReference type="Proteomes" id="UP000192366"/>
    </source>
</evidence>